<dbReference type="EMBL" id="JAVRFF010000089">
    <property type="protein sequence ID" value="MDT0478040.1"/>
    <property type="molecule type" value="Genomic_DNA"/>
</dbReference>
<reference evidence="2" key="1">
    <citation type="submission" date="2024-05" db="EMBL/GenBank/DDBJ databases">
        <title>30 novel species of actinomycetes from the DSMZ collection.</title>
        <authorList>
            <person name="Nouioui I."/>
        </authorList>
    </citation>
    <scope>NUCLEOTIDE SEQUENCE</scope>
    <source>
        <strain evidence="2">DSM 41014</strain>
    </source>
</reference>
<evidence type="ECO:0000256" key="1">
    <source>
        <dbReference type="SAM" id="MobiDB-lite"/>
    </source>
</evidence>
<dbReference type="Proteomes" id="UP001180489">
    <property type="component" value="Unassembled WGS sequence"/>
</dbReference>
<feature type="region of interest" description="Disordered" evidence="1">
    <location>
        <begin position="77"/>
        <end position="144"/>
    </location>
</feature>
<dbReference type="RefSeq" id="WP_311638005.1">
    <property type="nucleotide sequence ID" value="NZ_JAVRFF010000089.1"/>
</dbReference>
<comment type="caution">
    <text evidence="2">The sequence shown here is derived from an EMBL/GenBank/DDBJ whole genome shotgun (WGS) entry which is preliminary data.</text>
</comment>
<organism evidence="2 3">
    <name type="scientific">Streptomyces hintoniae</name>
    <dbReference type="NCBI Taxonomy" id="3075521"/>
    <lineage>
        <taxon>Bacteria</taxon>
        <taxon>Bacillati</taxon>
        <taxon>Actinomycetota</taxon>
        <taxon>Actinomycetes</taxon>
        <taxon>Kitasatosporales</taxon>
        <taxon>Streptomycetaceae</taxon>
        <taxon>Streptomyces</taxon>
    </lineage>
</organism>
<gene>
    <name evidence="2" type="ORF">RM863_38585</name>
</gene>
<feature type="compositionally biased region" description="Basic and acidic residues" evidence="1">
    <location>
        <begin position="101"/>
        <end position="144"/>
    </location>
</feature>
<protein>
    <submittedName>
        <fullName evidence="2">Uncharacterized protein</fullName>
    </submittedName>
</protein>
<evidence type="ECO:0000313" key="3">
    <source>
        <dbReference type="Proteomes" id="UP001180489"/>
    </source>
</evidence>
<accession>A0ABU2UXK9</accession>
<keyword evidence="3" id="KW-1185">Reference proteome</keyword>
<evidence type="ECO:0000313" key="2">
    <source>
        <dbReference type="EMBL" id="MDT0478040.1"/>
    </source>
</evidence>
<proteinExistence type="predicted"/>
<name>A0ABU2UXK9_9ACTN</name>
<sequence length="144" mass="16731">MSKKDEFNPWQWDREQARTGQARLTIERHGHEVTLDHQGVSIDGKRIVRDDPSKGEHGFQITPLGTVMYRDQEVAEIEPSPEGTANPGEVTVWGKNGPTLPERREREKAARENEETERKQRDERYRASDQHQQELTREGQEMTL</sequence>